<dbReference type="Proteomes" id="UP000677054">
    <property type="component" value="Unassembled WGS sequence"/>
</dbReference>
<proteinExistence type="predicted"/>
<evidence type="ECO:0000256" key="1">
    <source>
        <dbReference type="ARBA" id="ARBA00023157"/>
    </source>
</evidence>
<dbReference type="EMBL" id="LR901398">
    <property type="protein sequence ID" value="CAD7248516.1"/>
    <property type="molecule type" value="Genomic_DNA"/>
</dbReference>
<sequence>MRPAECIDQEDEYMGTANVTISGTPCQPWLKFLEEDSQESLYFDIFPTFPDDLHPSHNFCREDPWGDIGLEGDVPEVNEKKKKEILEVIKKKCVEWKDEKYPLVPLDIGINTGESGVLGAFSLGLTGSYFHLPLLEVTFHPFQFFSPYLSLFGEERPSH</sequence>
<organism evidence="2">
    <name type="scientific">Darwinula stevensoni</name>
    <dbReference type="NCBI Taxonomy" id="69355"/>
    <lineage>
        <taxon>Eukaryota</taxon>
        <taxon>Metazoa</taxon>
        <taxon>Ecdysozoa</taxon>
        <taxon>Arthropoda</taxon>
        <taxon>Crustacea</taxon>
        <taxon>Oligostraca</taxon>
        <taxon>Ostracoda</taxon>
        <taxon>Podocopa</taxon>
        <taxon>Podocopida</taxon>
        <taxon>Darwinulocopina</taxon>
        <taxon>Darwinuloidea</taxon>
        <taxon>Darwinulidae</taxon>
        <taxon>Darwinula</taxon>
    </lineage>
</organism>
<gene>
    <name evidence="2" type="ORF">DSTB1V02_LOCUS8328</name>
</gene>
<dbReference type="OrthoDB" id="1915767at2759"/>
<keyword evidence="1" id="KW-1015">Disulfide bond</keyword>
<protein>
    <submittedName>
        <fullName evidence="2">Uncharacterized protein</fullName>
    </submittedName>
</protein>
<dbReference type="AlphaFoldDB" id="A0A7R8XEY5"/>
<accession>A0A7R8XEY5</accession>
<name>A0A7R8XEY5_9CRUS</name>
<dbReference type="InterPro" id="IPR013806">
    <property type="entry name" value="Kringle-like"/>
</dbReference>
<reference evidence="2" key="1">
    <citation type="submission" date="2020-11" db="EMBL/GenBank/DDBJ databases">
        <authorList>
            <person name="Tran Van P."/>
        </authorList>
    </citation>
    <scope>NUCLEOTIDE SEQUENCE</scope>
</reference>
<dbReference type="InterPro" id="IPR038178">
    <property type="entry name" value="Kringle_sf"/>
</dbReference>
<dbReference type="EMBL" id="CAJPEV010001881">
    <property type="protein sequence ID" value="CAG0894717.1"/>
    <property type="molecule type" value="Genomic_DNA"/>
</dbReference>
<evidence type="ECO:0000313" key="2">
    <source>
        <dbReference type="EMBL" id="CAD7248516.1"/>
    </source>
</evidence>
<dbReference type="SUPFAM" id="SSF57440">
    <property type="entry name" value="Kringle-like"/>
    <property type="match status" value="1"/>
</dbReference>
<dbReference type="Gene3D" id="2.40.20.10">
    <property type="entry name" value="Plasminogen Kringle 4"/>
    <property type="match status" value="1"/>
</dbReference>
<keyword evidence="3" id="KW-1185">Reference proteome</keyword>
<evidence type="ECO:0000313" key="3">
    <source>
        <dbReference type="Proteomes" id="UP000677054"/>
    </source>
</evidence>